<dbReference type="AlphaFoldDB" id="A0A8J9VV89"/>
<evidence type="ECO:0008006" key="7">
    <source>
        <dbReference type="Google" id="ProtNLM"/>
    </source>
</evidence>
<keyword evidence="6" id="KW-1185">Reference proteome</keyword>
<dbReference type="SUPFAM" id="SSF50630">
    <property type="entry name" value="Acid proteases"/>
    <property type="match status" value="1"/>
</dbReference>
<dbReference type="CDD" id="cd05481">
    <property type="entry name" value="retropepsin_like_LTR_1"/>
    <property type="match status" value="1"/>
</dbReference>
<dbReference type="InterPro" id="IPR021109">
    <property type="entry name" value="Peptidase_aspartic_dom_sf"/>
</dbReference>
<dbReference type="GO" id="GO:0016779">
    <property type="term" value="F:nucleotidyltransferase activity"/>
    <property type="evidence" value="ECO:0007669"/>
    <property type="project" value="UniProtKB-KW"/>
</dbReference>
<dbReference type="InterPro" id="IPR043502">
    <property type="entry name" value="DNA/RNA_pol_sf"/>
</dbReference>
<evidence type="ECO:0000313" key="6">
    <source>
        <dbReference type="Proteomes" id="UP000838878"/>
    </source>
</evidence>
<keyword evidence="4" id="KW-0378">Hydrolase</keyword>
<feature type="non-terminal residue" evidence="5">
    <location>
        <position position="754"/>
    </location>
</feature>
<dbReference type="PANTHER" id="PTHR37984:SF5">
    <property type="entry name" value="PROTEIN NYNRIN-LIKE"/>
    <property type="match status" value="1"/>
</dbReference>
<dbReference type="GO" id="GO:0004519">
    <property type="term" value="F:endonuclease activity"/>
    <property type="evidence" value="ECO:0007669"/>
    <property type="project" value="UniProtKB-KW"/>
</dbReference>
<dbReference type="Proteomes" id="UP000838878">
    <property type="component" value="Chromosome 9"/>
</dbReference>
<organism evidence="5 6">
    <name type="scientific">Brenthis ino</name>
    <name type="common">lesser marbled fritillary</name>
    <dbReference type="NCBI Taxonomy" id="405034"/>
    <lineage>
        <taxon>Eukaryota</taxon>
        <taxon>Metazoa</taxon>
        <taxon>Ecdysozoa</taxon>
        <taxon>Arthropoda</taxon>
        <taxon>Hexapoda</taxon>
        <taxon>Insecta</taxon>
        <taxon>Pterygota</taxon>
        <taxon>Neoptera</taxon>
        <taxon>Endopterygota</taxon>
        <taxon>Lepidoptera</taxon>
        <taxon>Glossata</taxon>
        <taxon>Ditrysia</taxon>
        <taxon>Papilionoidea</taxon>
        <taxon>Nymphalidae</taxon>
        <taxon>Heliconiinae</taxon>
        <taxon>Argynnini</taxon>
        <taxon>Brenthis</taxon>
    </lineage>
</organism>
<keyword evidence="2" id="KW-0548">Nucleotidyltransferase</keyword>
<accession>A0A8J9VV89</accession>
<dbReference type="PANTHER" id="PTHR37984">
    <property type="entry name" value="PROTEIN CBG26694"/>
    <property type="match status" value="1"/>
</dbReference>
<keyword evidence="3" id="KW-0540">Nuclease</keyword>
<dbReference type="SUPFAM" id="SSF56672">
    <property type="entry name" value="DNA/RNA polymerases"/>
    <property type="match status" value="1"/>
</dbReference>
<evidence type="ECO:0000256" key="2">
    <source>
        <dbReference type="ARBA" id="ARBA00022695"/>
    </source>
</evidence>
<reference evidence="5" key="1">
    <citation type="submission" date="2021-12" db="EMBL/GenBank/DDBJ databases">
        <authorList>
            <person name="Martin H S."/>
        </authorList>
    </citation>
    <scope>NUCLEOTIDE SEQUENCE</scope>
</reference>
<dbReference type="Gene3D" id="3.10.10.10">
    <property type="entry name" value="HIV Type 1 Reverse Transcriptase, subunit A, domain 1"/>
    <property type="match status" value="1"/>
</dbReference>
<sequence length="754" mass="86694">MENKVKLLPNFDLRASGAAAEWQVWRTCFEGYLVSTRQDGASDKIRLALLRNMLGMESARVLLTLRIPTDKAGVYEAVINAIDKYVSPRVNQVFERFKFNDRKQKEGESFDHFLTDLKQLLLNCNFSDKSEPIEDQLLRDKIVQGVYDKRVQEQLLRLDGMTLEKAANFCRTSEQSKLQVKEMNPTCEVDANKYKKKPKSTGKFKCRRCQNLHGPRECLAFGKVCKKCGLKNHFAISCRVKKNVKLVRCQSESNSESGDDNLYCNMVLSQSKSKSEWVETILIENLPIKCKLDTGADISIMPLSIFQQINEKLSLKPIKTNIQLVSFEGSKVSPVGMVNLMCKYKNEKCFENFVIVDCHSMLLGLPGCISLNLIKRVHSAERSPVSLKDKFVSEHKNVFQGIGKLPGTFSITTKPFAEQICHPPSRIPNCLLDALKCELNRLESRKSIVKVDNLNENACINRIVLVEKLNKKIRLCLDPSDLNKYIIKKPKSLPILEELALKLNDVDVQTDHKPIVSIMSKQISKIGSPRLKRNSLNVTEVDKEMLQMVHTISKHLPMSDSRKAIFRSETNSDPVLSKDFISKCRTCEKFSPANVHEPLVPHDIPKYRYYKVGMDIMEYAGQAYLVVIDYLSHWIELKTTKLQHDKHSKSKEVVYKPGDKIVYRTDKDKNWKKGFVVKKSKEPRSYWIRTDCNSKPLRRNSHHLRKTFTDCNLLKRDFLPFEYNEEPKVLPQTKVLPYKTRSGRTIKPIQRLDL</sequence>
<proteinExistence type="predicted"/>
<dbReference type="GO" id="GO:0071897">
    <property type="term" value="P:DNA biosynthetic process"/>
    <property type="evidence" value="ECO:0007669"/>
    <property type="project" value="UniProtKB-ARBA"/>
</dbReference>
<dbReference type="Gene3D" id="2.40.70.10">
    <property type="entry name" value="Acid Proteases"/>
    <property type="match status" value="1"/>
</dbReference>
<evidence type="ECO:0000313" key="5">
    <source>
        <dbReference type="EMBL" id="CAH0730973.1"/>
    </source>
</evidence>
<protein>
    <recommendedName>
        <fullName evidence="7">Peptidase A2 domain-containing protein</fullName>
    </recommendedName>
</protein>
<evidence type="ECO:0000256" key="3">
    <source>
        <dbReference type="ARBA" id="ARBA00022722"/>
    </source>
</evidence>
<dbReference type="OrthoDB" id="6929316at2759"/>
<name>A0A8J9VV89_9NEOP</name>
<evidence type="ECO:0000256" key="1">
    <source>
        <dbReference type="ARBA" id="ARBA00022679"/>
    </source>
</evidence>
<gene>
    <name evidence="5" type="ORF">BINO364_LOCUS15891</name>
</gene>
<keyword evidence="4" id="KW-0255">Endonuclease</keyword>
<dbReference type="InterPro" id="IPR050951">
    <property type="entry name" value="Retrovirus_Pol_polyprotein"/>
</dbReference>
<keyword evidence="1" id="KW-0808">Transferase</keyword>
<evidence type="ECO:0000256" key="4">
    <source>
        <dbReference type="ARBA" id="ARBA00022759"/>
    </source>
</evidence>
<dbReference type="EMBL" id="OV170229">
    <property type="protein sequence ID" value="CAH0730973.1"/>
    <property type="molecule type" value="Genomic_DNA"/>
</dbReference>